<keyword evidence="2" id="KW-0812">Transmembrane</keyword>
<dbReference type="InterPro" id="IPR010131">
    <property type="entry name" value="MdtP/NodT-like"/>
</dbReference>
<gene>
    <name evidence="4" type="ORF">SAMN05192564_101991</name>
</gene>
<dbReference type="InterPro" id="IPR003423">
    <property type="entry name" value="OMP_efflux"/>
</dbReference>
<keyword evidence="3" id="KW-0175">Coiled coil</keyword>
<evidence type="ECO:0000256" key="3">
    <source>
        <dbReference type="SAM" id="Coils"/>
    </source>
</evidence>
<dbReference type="Pfam" id="PF02321">
    <property type="entry name" value="OEP"/>
    <property type="match status" value="2"/>
</dbReference>
<reference evidence="5" key="1">
    <citation type="submission" date="2016-10" db="EMBL/GenBank/DDBJ databases">
        <authorList>
            <person name="Varghese N."/>
            <person name="Submissions S."/>
        </authorList>
    </citation>
    <scope>NUCLEOTIDE SEQUENCE [LARGE SCALE GENOMIC DNA]</scope>
    <source>
        <strain evidence="5">LMG 24000</strain>
    </source>
</reference>
<keyword evidence="2" id="KW-0564">Palmitate</keyword>
<dbReference type="Gene3D" id="2.20.200.10">
    <property type="entry name" value="Outer membrane efflux proteins (OEP)"/>
    <property type="match status" value="1"/>
</dbReference>
<dbReference type="STRING" id="83784.SAMN05192564_101991"/>
<dbReference type="AlphaFoldDB" id="A0A1H4A287"/>
<dbReference type="Proteomes" id="UP000198638">
    <property type="component" value="Unassembled WGS sequence"/>
</dbReference>
<dbReference type="NCBIfam" id="TIGR01845">
    <property type="entry name" value="outer_NodT"/>
    <property type="match status" value="1"/>
</dbReference>
<name>A0A1H4A287_9BURK</name>
<comment type="subcellular location">
    <subcellularLocation>
        <location evidence="2">Cell membrane</location>
        <topology evidence="2">Lipid-anchor</topology>
    </subcellularLocation>
</comment>
<dbReference type="Gene3D" id="1.20.1600.10">
    <property type="entry name" value="Outer membrane efflux proteins (OEP)"/>
    <property type="match status" value="1"/>
</dbReference>
<keyword evidence="2" id="KW-0472">Membrane</keyword>
<accession>A0A1H4A287</accession>
<keyword evidence="5" id="KW-1185">Reference proteome</keyword>
<dbReference type="GO" id="GO:0015562">
    <property type="term" value="F:efflux transmembrane transporter activity"/>
    <property type="evidence" value="ECO:0007669"/>
    <property type="project" value="InterPro"/>
</dbReference>
<dbReference type="PANTHER" id="PTHR30203">
    <property type="entry name" value="OUTER MEMBRANE CATION EFFLUX PROTEIN"/>
    <property type="match status" value="1"/>
</dbReference>
<evidence type="ECO:0000256" key="2">
    <source>
        <dbReference type="RuleBase" id="RU362097"/>
    </source>
</evidence>
<keyword evidence="2 4" id="KW-0449">Lipoprotein</keyword>
<protein>
    <submittedName>
        <fullName evidence="4">Efflux transporter, outer membrane factor (OMF) lipoprotein, NodT family</fullName>
    </submittedName>
</protein>
<evidence type="ECO:0000256" key="1">
    <source>
        <dbReference type="ARBA" id="ARBA00007613"/>
    </source>
</evidence>
<dbReference type="SUPFAM" id="SSF56954">
    <property type="entry name" value="Outer membrane efflux proteins (OEP)"/>
    <property type="match status" value="1"/>
</dbReference>
<proteinExistence type="inferred from homology"/>
<comment type="similarity">
    <text evidence="1 2">Belongs to the outer membrane factor (OMF) (TC 1.B.17) family.</text>
</comment>
<keyword evidence="2" id="KW-1134">Transmembrane beta strand</keyword>
<feature type="coiled-coil region" evidence="3">
    <location>
        <begin position="420"/>
        <end position="454"/>
    </location>
</feature>
<evidence type="ECO:0000313" key="5">
    <source>
        <dbReference type="Proteomes" id="UP000198638"/>
    </source>
</evidence>
<dbReference type="GO" id="GO:0005886">
    <property type="term" value="C:plasma membrane"/>
    <property type="evidence" value="ECO:0007669"/>
    <property type="project" value="UniProtKB-SubCell"/>
</dbReference>
<dbReference type="EMBL" id="FNRQ01000001">
    <property type="protein sequence ID" value="SEA29928.1"/>
    <property type="molecule type" value="Genomic_DNA"/>
</dbReference>
<organism evidence="4 5">
    <name type="scientific">Paraburkholderia sartisoli</name>
    <dbReference type="NCBI Taxonomy" id="83784"/>
    <lineage>
        <taxon>Bacteria</taxon>
        <taxon>Pseudomonadati</taxon>
        <taxon>Pseudomonadota</taxon>
        <taxon>Betaproteobacteria</taxon>
        <taxon>Burkholderiales</taxon>
        <taxon>Burkholderiaceae</taxon>
        <taxon>Paraburkholderia</taxon>
    </lineage>
</organism>
<sequence length="513" mass="56027">MSALLHSPVRRTWRIASASRRVADDGAGAEPLPAATHVAHVASTIGTFRACAAVALCAVLLSACVDVSMPDYKRPDTPAKASWSAKTGSIVSPADTIEPDWWKGFHDPYLNTLIAKAIAGNFDIKVLAARIDVAGTQIGEAKAGALPVMDLGAGANYQKITGQPFSHQYNLATQVSWDIDIWGKVEKGVQAQKAEFHASEADWRAGYLELVANVSTTYFQILQFDDQIEQQQKTLATNRQILAIYDGMSRNGLVPKTQVLRQQAEINRLTNELLELRRSRDVANNALSTLIGVPAGEFRLPTGHLQQRVQLPPVPAGLPAQLLSRRPDVVASEFRVLESYDLVGEAKLAQLPTINLTGHGGTASFALTDLLKSFTYGFMPSINIPLLDPGVRAHVKTTQAQQTVAEQQYRSTVMAAFEETESALVNLNAHRQQRVELQEEVARLQIVANQIEAQLKEGVVSQLEVFETERTLLLAQQDLLANHQQILSDTVLLYKALGGGWPTVDVQLQVKQP</sequence>
<feature type="coiled-coil region" evidence="3">
    <location>
        <begin position="259"/>
        <end position="286"/>
    </location>
</feature>
<evidence type="ECO:0000313" key="4">
    <source>
        <dbReference type="EMBL" id="SEA29928.1"/>
    </source>
</evidence>